<evidence type="ECO:0000256" key="1">
    <source>
        <dbReference type="SAM" id="MobiDB-lite"/>
    </source>
</evidence>
<dbReference type="OrthoDB" id="10536897at2759"/>
<keyword evidence="3" id="KW-1185">Reference proteome</keyword>
<dbReference type="AlphaFoldDB" id="A0A9P7Y391"/>
<dbReference type="Proteomes" id="UP000707451">
    <property type="component" value="Unassembled WGS sequence"/>
</dbReference>
<evidence type="ECO:0000313" key="2">
    <source>
        <dbReference type="EMBL" id="KAG9072150.1"/>
    </source>
</evidence>
<feature type="compositionally biased region" description="Acidic residues" evidence="1">
    <location>
        <begin position="232"/>
        <end position="242"/>
    </location>
</feature>
<feature type="region of interest" description="Disordered" evidence="1">
    <location>
        <begin position="45"/>
        <end position="149"/>
    </location>
</feature>
<feature type="compositionally biased region" description="Basic and acidic residues" evidence="1">
    <location>
        <begin position="101"/>
        <end position="113"/>
    </location>
</feature>
<organism evidence="2 3">
    <name type="scientific">Linnemannia hyalina</name>
    <dbReference type="NCBI Taxonomy" id="64524"/>
    <lineage>
        <taxon>Eukaryota</taxon>
        <taxon>Fungi</taxon>
        <taxon>Fungi incertae sedis</taxon>
        <taxon>Mucoromycota</taxon>
        <taxon>Mortierellomycotina</taxon>
        <taxon>Mortierellomycetes</taxon>
        <taxon>Mortierellales</taxon>
        <taxon>Mortierellaceae</taxon>
        <taxon>Linnemannia</taxon>
    </lineage>
</organism>
<proteinExistence type="predicted"/>
<feature type="compositionally biased region" description="Pro residues" evidence="1">
    <location>
        <begin position="138"/>
        <end position="147"/>
    </location>
</feature>
<sequence>MRDNRRIVFSLLGIYRNANSPEMKVSMTQSIQAIAYKTVMNGTTKSRTTTRIGPRRDLIPSIPIPNGTNNTDANAEMREPRATSMTGNDAREPWSTHQKQQHSENEDEGKGTNKELQQQEEANNNNDDDDAGDYFPSPQLPPLVPREPSPEQEHFLFISYSFNNNITNINHEQGAAHVPDCNTSPNVGDEICERTDLALNHRQTQQQQQQRRQRQECLELDLEMDEWRTCEQDEQGEGDQSDFSDFNDFSEEEQNQLFEENGGGLVDEDEDLEMWGEGGGGGRERHGGI</sequence>
<evidence type="ECO:0000313" key="3">
    <source>
        <dbReference type="Proteomes" id="UP000707451"/>
    </source>
</evidence>
<name>A0A9P7Y391_9FUNG</name>
<reference evidence="2" key="1">
    <citation type="submission" date="2021-06" db="EMBL/GenBank/DDBJ databases">
        <title>Genome Sequence of Mortierella hyaline Strain SCG-10, a Cold-Adapted, Nitrate-Reducing Fungus Isolated from Soil in Minnesota, USA.</title>
        <authorList>
            <person name="Aldossari N."/>
        </authorList>
    </citation>
    <scope>NUCLEOTIDE SEQUENCE</scope>
    <source>
        <strain evidence="2">SCG-10</strain>
    </source>
</reference>
<dbReference type="EMBL" id="JAHRHY010000002">
    <property type="protein sequence ID" value="KAG9072150.1"/>
    <property type="molecule type" value="Genomic_DNA"/>
</dbReference>
<accession>A0A9P7Y391</accession>
<feature type="region of interest" description="Disordered" evidence="1">
    <location>
        <begin position="230"/>
        <end position="289"/>
    </location>
</feature>
<comment type="caution">
    <text evidence="2">The sequence shown here is derived from an EMBL/GenBank/DDBJ whole genome shotgun (WGS) entry which is preliminary data.</text>
</comment>
<protein>
    <submittedName>
        <fullName evidence="2">Uncharacterized protein</fullName>
    </submittedName>
</protein>
<gene>
    <name evidence="2" type="ORF">KI688_006374</name>
</gene>